<feature type="region of interest" description="Disordered" evidence="1">
    <location>
        <begin position="1"/>
        <end position="25"/>
    </location>
</feature>
<organism evidence="2 3">
    <name type="scientific">Trichoderma harzianum CBS 226.95</name>
    <dbReference type="NCBI Taxonomy" id="983964"/>
    <lineage>
        <taxon>Eukaryota</taxon>
        <taxon>Fungi</taxon>
        <taxon>Dikarya</taxon>
        <taxon>Ascomycota</taxon>
        <taxon>Pezizomycotina</taxon>
        <taxon>Sordariomycetes</taxon>
        <taxon>Hypocreomycetidae</taxon>
        <taxon>Hypocreales</taxon>
        <taxon>Hypocreaceae</taxon>
        <taxon>Trichoderma</taxon>
    </lineage>
</organism>
<evidence type="ECO:0000313" key="3">
    <source>
        <dbReference type="Proteomes" id="UP000241690"/>
    </source>
</evidence>
<keyword evidence="3" id="KW-1185">Reference proteome</keyword>
<accession>A0A2T4AK97</accession>
<sequence>MSLATYPSRASPTKDAKGYQRSSGKNLAPMLPSNWTVLDLGCCLYDSGFPEICPLSTVGQNELNVAGKDDAPCSYRKGVGAELLGSYVSPSHPSKNEDRSKQRLKGWSSGVNREPLNSKEEASPRLVPPCYGGKGMCSKRPQLSYERAAGADHQSPLFAFSGQNPKGYKMMEGFQSRASEPNNSALSDWIPVAACQPWAAAGYPVLLALKCMLVAFAANNKGHDGHWREKLEEEDTLLRKEINNLPLSGR</sequence>
<name>A0A2T4AK97_TRIHA</name>
<evidence type="ECO:0000313" key="2">
    <source>
        <dbReference type="EMBL" id="PTB57495.1"/>
    </source>
</evidence>
<feature type="region of interest" description="Disordered" evidence="1">
    <location>
        <begin position="86"/>
        <end position="124"/>
    </location>
</feature>
<dbReference type="GeneID" id="36629307"/>
<gene>
    <name evidence="2" type="ORF">M431DRAFT_528426</name>
</gene>
<dbReference type="RefSeq" id="XP_024777172.1">
    <property type="nucleotide sequence ID" value="XM_024920738.1"/>
</dbReference>
<dbReference type="EMBL" id="KZ679677">
    <property type="protein sequence ID" value="PTB57495.1"/>
    <property type="molecule type" value="Genomic_DNA"/>
</dbReference>
<evidence type="ECO:0000256" key="1">
    <source>
        <dbReference type="SAM" id="MobiDB-lite"/>
    </source>
</evidence>
<reference evidence="2 3" key="1">
    <citation type="submission" date="2016-07" db="EMBL/GenBank/DDBJ databases">
        <title>Multiple horizontal gene transfer events from other fungi enriched the ability of initially mycotrophic Trichoderma (Ascomycota) to feed on dead plant biomass.</title>
        <authorList>
            <consortium name="DOE Joint Genome Institute"/>
            <person name="Aerts A."/>
            <person name="Atanasova L."/>
            <person name="Chenthamara K."/>
            <person name="Zhang J."/>
            <person name="Grujic M."/>
            <person name="Henrissat B."/>
            <person name="Kuo A."/>
            <person name="Salamov A."/>
            <person name="Lipzen A."/>
            <person name="Labutti K."/>
            <person name="Barry K."/>
            <person name="Miao Y."/>
            <person name="Rahimi M.J."/>
            <person name="Shen Q."/>
            <person name="Grigoriev I.V."/>
            <person name="Kubicek C.P."/>
            <person name="Druzhinina I.S."/>
        </authorList>
    </citation>
    <scope>NUCLEOTIDE SEQUENCE [LARGE SCALE GENOMIC DNA]</scope>
    <source>
        <strain evidence="2 3">CBS 226.95</strain>
    </source>
</reference>
<proteinExistence type="predicted"/>
<dbReference type="AlphaFoldDB" id="A0A2T4AK97"/>
<protein>
    <submittedName>
        <fullName evidence="2">Uncharacterized protein</fullName>
    </submittedName>
</protein>
<dbReference type="Proteomes" id="UP000241690">
    <property type="component" value="Unassembled WGS sequence"/>
</dbReference>